<dbReference type="EMBL" id="MN739194">
    <property type="protein sequence ID" value="QHS92959.1"/>
    <property type="molecule type" value="Genomic_DNA"/>
</dbReference>
<protein>
    <submittedName>
        <fullName evidence="1">Uncharacterized protein</fullName>
    </submittedName>
</protein>
<organism evidence="1">
    <name type="scientific">viral metagenome</name>
    <dbReference type="NCBI Taxonomy" id="1070528"/>
    <lineage>
        <taxon>unclassified sequences</taxon>
        <taxon>metagenomes</taxon>
        <taxon>organismal metagenomes</taxon>
    </lineage>
</organism>
<dbReference type="AlphaFoldDB" id="A0A6C0BN03"/>
<accession>A0A6C0BN03</accession>
<reference evidence="1" key="1">
    <citation type="journal article" date="2020" name="Nature">
        <title>Giant virus diversity and host interactions through global metagenomics.</title>
        <authorList>
            <person name="Schulz F."/>
            <person name="Roux S."/>
            <person name="Paez-Espino D."/>
            <person name="Jungbluth S."/>
            <person name="Walsh D.A."/>
            <person name="Denef V.J."/>
            <person name="McMahon K.D."/>
            <person name="Konstantinidis K.T."/>
            <person name="Eloe-Fadrosh E.A."/>
            <person name="Kyrpides N.C."/>
            <person name="Woyke T."/>
        </authorList>
    </citation>
    <scope>NUCLEOTIDE SEQUENCE</scope>
    <source>
        <strain evidence="1">GVMAG-M-3300017651-5</strain>
    </source>
</reference>
<evidence type="ECO:0000313" key="1">
    <source>
        <dbReference type="EMBL" id="QHS92959.1"/>
    </source>
</evidence>
<sequence>MNQLYVNHQRSVRMSEVMQDIKDQASKLSREYKINLDTTMEYSYALGDENYIIGYGYLWVKDDRLYNAILGKNFDGTDRIRVFEESKYPEYERKERMFMEIMDGFWKDIDNPGYVDWSELQKREDEIIESYQPKVKTEVLPPLIDFSKQLKENPEFYVTPAHLREFRGGMRHVLTASGVDPWVTPTIVLNAFNKYLPNDKIQIRVEIRNGVLTVTFPDYQPNHEFYNLSRFILNMRLKCCFFKNMKDEIVRLKSIETKTKPKYSDKVCEVMMKHAYYRQTK</sequence>
<proteinExistence type="predicted"/>
<name>A0A6C0BN03_9ZZZZ</name>